<feature type="region of interest" description="Disordered" evidence="1">
    <location>
        <begin position="509"/>
        <end position="565"/>
    </location>
</feature>
<feature type="compositionally biased region" description="Polar residues" evidence="1">
    <location>
        <begin position="191"/>
        <end position="200"/>
    </location>
</feature>
<feature type="region of interest" description="Disordered" evidence="1">
    <location>
        <begin position="111"/>
        <end position="141"/>
    </location>
</feature>
<feature type="compositionally biased region" description="Basic and acidic residues" evidence="1">
    <location>
        <begin position="552"/>
        <end position="562"/>
    </location>
</feature>
<feature type="compositionally biased region" description="Basic and acidic residues" evidence="1">
    <location>
        <begin position="310"/>
        <end position="320"/>
    </location>
</feature>
<dbReference type="STRING" id="28573.A0A0U1LX68"/>
<feature type="compositionally biased region" description="Polar residues" evidence="1">
    <location>
        <begin position="480"/>
        <end position="492"/>
    </location>
</feature>
<dbReference type="GO" id="GO:0006302">
    <property type="term" value="P:double-strand break repair"/>
    <property type="evidence" value="ECO:0007669"/>
    <property type="project" value="TreeGrafter"/>
</dbReference>
<evidence type="ECO:0000313" key="3">
    <source>
        <dbReference type="EMBL" id="CRG87180.1"/>
    </source>
</evidence>
<evidence type="ECO:0000313" key="4">
    <source>
        <dbReference type="Proteomes" id="UP000054383"/>
    </source>
</evidence>
<protein>
    <recommendedName>
        <fullName evidence="2">5'-3' DNA helicase ZGRF1-like N-terminal domain-containing protein</fullName>
    </recommendedName>
</protein>
<dbReference type="OMA" id="FQCLFTH"/>
<dbReference type="EMBL" id="CVMT01000003">
    <property type="protein sequence ID" value="CRG87180.1"/>
    <property type="molecule type" value="Genomic_DNA"/>
</dbReference>
<feature type="compositionally biased region" description="Low complexity" evidence="1">
    <location>
        <begin position="1"/>
        <end position="19"/>
    </location>
</feature>
<reference evidence="3 4" key="1">
    <citation type="submission" date="2015-04" db="EMBL/GenBank/DDBJ databases">
        <authorList>
            <person name="Syromyatnikov M.Y."/>
            <person name="Popov V.N."/>
        </authorList>
    </citation>
    <scope>NUCLEOTIDE SEQUENCE [LARGE SCALE GENOMIC DNA]</scope>
    <source>
        <strain evidence="3">WF-38-12</strain>
    </source>
</reference>
<dbReference type="InterPro" id="IPR018838">
    <property type="entry name" value="ZGRF1-like_N"/>
</dbReference>
<keyword evidence="4" id="KW-1185">Reference proteome</keyword>
<gene>
    <name evidence="3" type="ORF">PISL3812_04197</name>
</gene>
<accession>A0A0U1LX68</accession>
<dbReference type="OrthoDB" id="6513042at2759"/>
<dbReference type="PANTHER" id="PTHR28535">
    <property type="entry name" value="ZINC FINGER GRF-TYPE CONTAINING 1"/>
    <property type="match status" value="1"/>
</dbReference>
<dbReference type="AlphaFoldDB" id="A0A0U1LX68"/>
<organism evidence="3 4">
    <name type="scientific">Talaromyces islandicus</name>
    <name type="common">Penicillium islandicum</name>
    <dbReference type="NCBI Taxonomy" id="28573"/>
    <lineage>
        <taxon>Eukaryota</taxon>
        <taxon>Fungi</taxon>
        <taxon>Dikarya</taxon>
        <taxon>Ascomycota</taxon>
        <taxon>Pezizomycotina</taxon>
        <taxon>Eurotiomycetes</taxon>
        <taxon>Eurotiomycetidae</taxon>
        <taxon>Eurotiales</taxon>
        <taxon>Trichocomaceae</taxon>
        <taxon>Talaromyces</taxon>
        <taxon>Talaromyces sect. Islandici</taxon>
    </lineage>
</organism>
<feature type="compositionally biased region" description="Basic and acidic residues" evidence="1">
    <location>
        <begin position="111"/>
        <end position="123"/>
    </location>
</feature>
<feature type="compositionally biased region" description="Basic and acidic residues" evidence="1">
    <location>
        <begin position="459"/>
        <end position="479"/>
    </location>
</feature>
<feature type="region of interest" description="Disordered" evidence="1">
    <location>
        <begin position="156"/>
        <end position="328"/>
    </location>
</feature>
<dbReference type="Proteomes" id="UP000054383">
    <property type="component" value="Unassembled WGS sequence"/>
</dbReference>
<proteinExistence type="predicted"/>
<name>A0A0U1LX68_TALIS</name>
<feature type="compositionally biased region" description="Polar residues" evidence="1">
    <location>
        <begin position="261"/>
        <end position="275"/>
    </location>
</feature>
<dbReference type="Pfam" id="PF10382">
    <property type="entry name" value="ZGRF1-like_N"/>
    <property type="match status" value="1"/>
</dbReference>
<evidence type="ECO:0000256" key="1">
    <source>
        <dbReference type="SAM" id="MobiDB-lite"/>
    </source>
</evidence>
<evidence type="ECO:0000259" key="2">
    <source>
        <dbReference type="Pfam" id="PF10382"/>
    </source>
</evidence>
<sequence length="584" mass="64270">MSRPPSSARGPPSAGVPASQNTAPVIKFRCLFTHDVRRKAKRWQDGYLKFHTFNKRAMVYDDTGNFIGDHHWRDSNDIQDGDELELDKGVLIQVSECMETTQSDLSALFEKRKASQESPRQEKSSAPPPSSRTPLPSRTGALKSLNDLLGIKRPSIGRAVLPSSPYEQRHSSPARPETNQQDGPRAKRQRQQPSAGPSQRESVRKEIQRSSEIIELEDPAPRAKRVRPVPNKPLMTSGPKDVNRQQKKTSGSKDAIPEPASNRQAIDQENQSHTPGSAVRLVASSHDEPRPEPVEPPSHASVSTSSIQVPRERKEPDLHRPNTPINPLRMSIQEPRQKLMYRVRPLKAASSSTAEPVQAGSNQAVDGQPFTQPNPDFDISASTLAVLEVMNDNGTSRDAGATNFLTGNNVLPKESTSQSFRRTALYRIPSHSAIHGSAASPGGIYLSDDDSPSTPQVNAEHHNDESSHAEKQTLMRSHSDLSSMLPNSNSAVSAPDALVPELVGEANPALAPASRRNQPKPFRKSYSDTTALRNADQHRHGPSSPVATRRPARTEPIHESDKGPWTAEAWDFFDWWPPGRPMPL</sequence>
<feature type="domain" description="5'-3' DNA helicase ZGRF1-like N-terminal" evidence="2">
    <location>
        <begin position="25"/>
        <end position="105"/>
    </location>
</feature>
<feature type="region of interest" description="Disordered" evidence="1">
    <location>
        <begin position="1"/>
        <end position="20"/>
    </location>
</feature>
<dbReference type="InterPro" id="IPR052800">
    <property type="entry name" value="DNA_Repair_Helicase_ZGRF1"/>
</dbReference>
<dbReference type="GO" id="GO:0005634">
    <property type="term" value="C:nucleus"/>
    <property type="evidence" value="ECO:0007669"/>
    <property type="project" value="TreeGrafter"/>
</dbReference>
<dbReference type="GO" id="GO:0035861">
    <property type="term" value="C:site of double-strand break"/>
    <property type="evidence" value="ECO:0007669"/>
    <property type="project" value="TreeGrafter"/>
</dbReference>
<feature type="region of interest" description="Disordered" evidence="1">
    <location>
        <begin position="437"/>
        <end position="492"/>
    </location>
</feature>
<dbReference type="PANTHER" id="PTHR28535:SF1">
    <property type="entry name" value="PROTEIN ZGRF1"/>
    <property type="match status" value="1"/>
</dbReference>